<comment type="caution">
    <text evidence="1">The sequence shown here is derived from an EMBL/GenBank/DDBJ whole genome shotgun (WGS) entry which is preliminary data.</text>
</comment>
<accession>A0ABP9HWZ6</accession>
<reference evidence="2" key="1">
    <citation type="journal article" date="2019" name="Int. J. Syst. Evol. Microbiol.">
        <title>The Global Catalogue of Microorganisms (GCM) 10K type strain sequencing project: providing services to taxonomists for standard genome sequencing and annotation.</title>
        <authorList>
            <consortium name="The Broad Institute Genomics Platform"/>
            <consortium name="The Broad Institute Genome Sequencing Center for Infectious Disease"/>
            <person name="Wu L."/>
            <person name="Ma J."/>
        </authorList>
    </citation>
    <scope>NUCLEOTIDE SEQUENCE [LARGE SCALE GENOMIC DNA]</scope>
    <source>
        <strain evidence="2">JCM 17986</strain>
    </source>
</reference>
<name>A0ABP9HWZ6_9ACTN</name>
<dbReference type="RefSeq" id="WP_345678538.1">
    <property type="nucleotide sequence ID" value="NZ_BAABHS010000022.1"/>
</dbReference>
<dbReference type="Gene3D" id="3.10.129.10">
    <property type="entry name" value="Hotdog Thioesterase"/>
    <property type="match status" value="1"/>
</dbReference>
<dbReference type="Proteomes" id="UP001500466">
    <property type="component" value="Unassembled WGS sequence"/>
</dbReference>
<gene>
    <name evidence="1" type="ORF">GCM10023205_56630</name>
</gene>
<sequence>MTAATATLTLDRVSVGDTLPELTHDVTATTVILGAMATRDWRPMHHDSKFAVERQGVPDIFLNTPNQAAWFERYITDWAGPAARIGRVVFRMTSPVFPGAPMTFNATVKDVATDDAGCGWVTLDVSLTVDGAVKTTCEARVAVPTSADDNPWARRGERWIP</sequence>
<organism evidence="1 2">
    <name type="scientific">Yinghuangia aomiensis</name>
    <dbReference type="NCBI Taxonomy" id="676205"/>
    <lineage>
        <taxon>Bacteria</taxon>
        <taxon>Bacillati</taxon>
        <taxon>Actinomycetota</taxon>
        <taxon>Actinomycetes</taxon>
        <taxon>Kitasatosporales</taxon>
        <taxon>Streptomycetaceae</taxon>
        <taxon>Yinghuangia</taxon>
    </lineage>
</organism>
<keyword evidence="2" id="KW-1185">Reference proteome</keyword>
<dbReference type="EMBL" id="BAABHS010000022">
    <property type="protein sequence ID" value="GAA4980287.1"/>
    <property type="molecule type" value="Genomic_DNA"/>
</dbReference>
<evidence type="ECO:0000313" key="2">
    <source>
        <dbReference type="Proteomes" id="UP001500466"/>
    </source>
</evidence>
<protein>
    <recommendedName>
        <fullName evidence="3">MaoC-like domain-containing protein</fullName>
    </recommendedName>
</protein>
<dbReference type="SUPFAM" id="SSF54637">
    <property type="entry name" value="Thioesterase/thiol ester dehydrase-isomerase"/>
    <property type="match status" value="1"/>
</dbReference>
<dbReference type="InterPro" id="IPR029069">
    <property type="entry name" value="HotDog_dom_sf"/>
</dbReference>
<evidence type="ECO:0000313" key="1">
    <source>
        <dbReference type="EMBL" id="GAA4980287.1"/>
    </source>
</evidence>
<evidence type="ECO:0008006" key="3">
    <source>
        <dbReference type="Google" id="ProtNLM"/>
    </source>
</evidence>
<proteinExistence type="predicted"/>